<dbReference type="InterPro" id="IPR001585">
    <property type="entry name" value="TAL/FSA"/>
</dbReference>
<comment type="similarity">
    <text evidence="4 11">Belongs to the transaldolase family. Type 2 subfamily.</text>
</comment>
<evidence type="ECO:0000256" key="10">
    <source>
        <dbReference type="ARBA" id="ARBA00048810"/>
    </source>
</evidence>
<dbReference type="PANTHER" id="PTHR10683">
    <property type="entry name" value="TRANSALDOLASE"/>
    <property type="match status" value="1"/>
</dbReference>
<dbReference type="InterPro" id="IPR018225">
    <property type="entry name" value="Transaldolase_AS"/>
</dbReference>
<dbReference type="EC" id="2.2.1.2" evidence="5 11"/>
<dbReference type="InterPro" id="IPR013785">
    <property type="entry name" value="Aldolase_TIM"/>
</dbReference>
<sequence>MTNPLQEIKILGQSVWLDYIQRNILENGEVARMIETDGLAGMTSNPAIFEKAINEHGNYDESIKVSAHNGLNAREIYESLAIEDVQQAADLFRPVYDESNGRDGFVSLEVSPHFANDTGQTITEAKRLWMKLDRPNVMIKVPATPEGLPAITQLIAAGININVTLLFGVARYQEVADAFMDGLQECVTQNKPLDNIASVASFFLSRIDVLVDKHLDEPAKNSVIDAAHALRGQTAVACARLAYQHYLKWTRSSRWQALSKKGAQPQRLLWASTGTKDPAYSDIKYVEALIGRETVNTMPPQTLAAYRDHGHPALRIEQELDEAHALLEKLAESGVHLDAVSGQLEAEGVQKFIVPYDKLLERLDQRRLEIAS</sequence>
<dbReference type="GO" id="GO:0004801">
    <property type="term" value="F:transaldolase activity"/>
    <property type="evidence" value="ECO:0007669"/>
    <property type="project" value="UniProtKB-UniRule"/>
</dbReference>
<evidence type="ECO:0000313" key="12">
    <source>
        <dbReference type="EMBL" id="SFK98528.1"/>
    </source>
</evidence>
<name>A0A1I4DY11_9PROT</name>
<keyword evidence="13" id="KW-1185">Reference proteome</keyword>
<dbReference type="CDD" id="cd00955">
    <property type="entry name" value="Transaldolase_like"/>
    <property type="match status" value="1"/>
</dbReference>
<evidence type="ECO:0000256" key="4">
    <source>
        <dbReference type="ARBA" id="ARBA00008426"/>
    </source>
</evidence>
<dbReference type="GO" id="GO:0005737">
    <property type="term" value="C:cytoplasm"/>
    <property type="evidence" value="ECO:0007669"/>
    <property type="project" value="UniProtKB-SubCell"/>
</dbReference>
<dbReference type="Pfam" id="PF00923">
    <property type="entry name" value="TAL_FSA"/>
    <property type="match status" value="1"/>
</dbReference>
<comment type="subcellular location">
    <subcellularLocation>
        <location evidence="2 11">Cytoplasm</location>
    </subcellularLocation>
</comment>
<comment type="pathway">
    <text evidence="3 11">Carbohydrate degradation; pentose phosphate pathway; D-glyceraldehyde 3-phosphate and beta-D-fructose 6-phosphate from D-ribose 5-phosphate and D-xylulose 5-phosphate (non-oxidative stage): step 2/3.</text>
</comment>
<dbReference type="NCBIfam" id="NF002881">
    <property type="entry name" value="PRK03343.1"/>
    <property type="match status" value="1"/>
</dbReference>
<proteinExistence type="inferred from homology"/>
<evidence type="ECO:0000256" key="1">
    <source>
        <dbReference type="ARBA" id="ARBA00003518"/>
    </source>
</evidence>
<dbReference type="RefSeq" id="WP_090701248.1">
    <property type="nucleotide sequence ID" value="NZ_FOSP01000024.1"/>
</dbReference>
<dbReference type="EMBL" id="FOSP01000024">
    <property type="protein sequence ID" value="SFK98528.1"/>
    <property type="molecule type" value="Genomic_DNA"/>
</dbReference>
<dbReference type="SUPFAM" id="SSF51569">
    <property type="entry name" value="Aldolase"/>
    <property type="match status" value="1"/>
</dbReference>
<dbReference type="NCBIfam" id="TIGR00876">
    <property type="entry name" value="tal_mycobact"/>
    <property type="match status" value="1"/>
</dbReference>
<evidence type="ECO:0000256" key="3">
    <source>
        <dbReference type="ARBA" id="ARBA00004857"/>
    </source>
</evidence>
<reference evidence="13" key="1">
    <citation type="submission" date="2016-10" db="EMBL/GenBank/DDBJ databases">
        <authorList>
            <person name="Varghese N."/>
            <person name="Submissions S."/>
        </authorList>
    </citation>
    <scope>NUCLEOTIDE SEQUENCE [LARGE SCALE GENOMIC DNA]</scope>
    <source>
        <strain evidence="13">Nm69</strain>
    </source>
</reference>
<dbReference type="AlphaFoldDB" id="A0A1I4DY11"/>
<evidence type="ECO:0000256" key="2">
    <source>
        <dbReference type="ARBA" id="ARBA00004496"/>
    </source>
</evidence>
<dbReference type="Gene3D" id="3.20.20.70">
    <property type="entry name" value="Aldolase class I"/>
    <property type="match status" value="1"/>
</dbReference>
<dbReference type="PROSITE" id="PS00958">
    <property type="entry name" value="TRANSALDOLASE_2"/>
    <property type="match status" value="1"/>
</dbReference>
<dbReference type="PIRSF" id="PIRSF036915">
    <property type="entry name" value="Trnald_Bac_Plnt"/>
    <property type="match status" value="1"/>
</dbReference>
<keyword evidence="7 11" id="KW-0808">Transferase</keyword>
<dbReference type="OrthoDB" id="9809101at2"/>
<evidence type="ECO:0000256" key="8">
    <source>
        <dbReference type="ARBA" id="ARBA00023126"/>
    </source>
</evidence>
<dbReference type="InterPro" id="IPR004732">
    <property type="entry name" value="Transaldolase_2"/>
</dbReference>
<evidence type="ECO:0000256" key="6">
    <source>
        <dbReference type="ARBA" id="ARBA00022490"/>
    </source>
</evidence>
<evidence type="ECO:0000256" key="9">
    <source>
        <dbReference type="ARBA" id="ARBA00023270"/>
    </source>
</evidence>
<evidence type="ECO:0000256" key="5">
    <source>
        <dbReference type="ARBA" id="ARBA00013151"/>
    </source>
</evidence>
<evidence type="ECO:0000256" key="7">
    <source>
        <dbReference type="ARBA" id="ARBA00022679"/>
    </source>
</evidence>
<protein>
    <recommendedName>
        <fullName evidence="5 11">Transaldolase</fullName>
        <ecNumber evidence="5 11">2.2.1.2</ecNumber>
    </recommendedName>
</protein>
<evidence type="ECO:0000313" key="13">
    <source>
        <dbReference type="Proteomes" id="UP000199533"/>
    </source>
</evidence>
<feature type="active site" description="Schiff-base intermediate with substrate" evidence="11">
    <location>
        <position position="140"/>
    </location>
</feature>
<comment type="function">
    <text evidence="1 11">Transaldolase is important for the balance of metabolites in the pentose-phosphate pathway.</text>
</comment>
<dbReference type="UniPathway" id="UPA00115">
    <property type="reaction ID" value="UER00414"/>
</dbReference>
<comment type="catalytic activity">
    <reaction evidence="10 11">
        <text>D-sedoheptulose 7-phosphate + D-glyceraldehyde 3-phosphate = D-erythrose 4-phosphate + beta-D-fructose 6-phosphate</text>
        <dbReference type="Rhea" id="RHEA:17053"/>
        <dbReference type="ChEBI" id="CHEBI:16897"/>
        <dbReference type="ChEBI" id="CHEBI:57483"/>
        <dbReference type="ChEBI" id="CHEBI:57634"/>
        <dbReference type="ChEBI" id="CHEBI:59776"/>
        <dbReference type="EC" id="2.2.1.2"/>
    </reaction>
</comment>
<dbReference type="GO" id="GO:0006098">
    <property type="term" value="P:pentose-phosphate shunt"/>
    <property type="evidence" value="ECO:0007669"/>
    <property type="project" value="UniProtKB-UniRule"/>
</dbReference>
<keyword evidence="9 11" id="KW-0704">Schiff base</keyword>
<accession>A0A1I4DY11</accession>
<keyword evidence="6 11" id="KW-0963">Cytoplasm</keyword>
<dbReference type="GO" id="GO:0005975">
    <property type="term" value="P:carbohydrate metabolic process"/>
    <property type="evidence" value="ECO:0007669"/>
    <property type="project" value="InterPro"/>
</dbReference>
<gene>
    <name evidence="11" type="primary">tal</name>
    <name evidence="12" type="ORF">SAMN05216302_102439</name>
</gene>
<dbReference type="STRING" id="52441.SAMN05216302_102439"/>
<dbReference type="HAMAP" id="MF_00493">
    <property type="entry name" value="Transaldolase_2"/>
    <property type="match status" value="1"/>
</dbReference>
<organism evidence="12 13">
    <name type="scientific">Nitrosomonas aestuarii</name>
    <dbReference type="NCBI Taxonomy" id="52441"/>
    <lineage>
        <taxon>Bacteria</taxon>
        <taxon>Pseudomonadati</taxon>
        <taxon>Pseudomonadota</taxon>
        <taxon>Betaproteobacteria</taxon>
        <taxon>Nitrosomonadales</taxon>
        <taxon>Nitrosomonadaceae</taxon>
        <taxon>Nitrosomonas</taxon>
    </lineage>
</organism>
<keyword evidence="8 11" id="KW-0570">Pentose shunt</keyword>
<dbReference type="Proteomes" id="UP000199533">
    <property type="component" value="Unassembled WGS sequence"/>
</dbReference>
<dbReference type="PANTHER" id="PTHR10683:SF31">
    <property type="entry name" value="TRANSALDOLASE"/>
    <property type="match status" value="1"/>
</dbReference>
<evidence type="ECO:0000256" key="11">
    <source>
        <dbReference type="HAMAP-Rule" id="MF_00493"/>
    </source>
</evidence>